<name>A0A426ZBX8_ENSVE</name>
<dbReference type="AlphaFoldDB" id="A0A426ZBX8"/>
<accession>A0A426ZBX8</accession>
<proteinExistence type="predicted"/>
<evidence type="ECO:0000313" key="1">
    <source>
        <dbReference type="EMBL" id="RRT61507.1"/>
    </source>
</evidence>
<protein>
    <submittedName>
        <fullName evidence="1">Uncharacterized protein</fullName>
    </submittedName>
</protein>
<organism evidence="1 2">
    <name type="scientific">Ensete ventricosum</name>
    <name type="common">Abyssinian banana</name>
    <name type="synonym">Musa ensete</name>
    <dbReference type="NCBI Taxonomy" id="4639"/>
    <lineage>
        <taxon>Eukaryota</taxon>
        <taxon>Viridiplantae</taxon>
        <taxon>Streptophyta</taxon>
        <taxon>Embryophyta</taxon>
        <taxon>Tracheophyta</taxon>
        <taxon>Spermatophyta</taxon>
        <taxon>Magnoliopsida</taxon>
        <taxon>Liliopsida</taxon>
        <taxon>Zingiberales</taxon>
        <taxon>Musaceae</taxon>
        <taxon>Ensete</taxon>
    </lineage>
</organism>
<reference evidence="1 2" key="1">
    <citation type="journal article" date="2014" name="Agronomy (Basel)">
        <title>A Draft Genome Sequence for Ensete ventricosum, the Drought-Tolerant Tree Against Hunger.</title>
        <authorList>
            <person name="Harrison J."/>
            <person name="Moore K.A."/>
            <person name="Paszkiewicz K."/>
            <person name="Jones T."/>
            <person name="Grant M."/>
            <person name="Ambacheew D."/>
            <person name="Muzemil S."/>
            <person name="Studholme D.J."/>
        </authorList>
    </citation>
    <scope>NUCLEOTIDE SEQUENCE [LARGE SCALE GENOMIC DNA]</scope>
</reference>
<dbReference type="Proteomes" id="UP000287651">
    <property type="component" value="Unassembled WGS sequence"/>
</dbReference>
<evidence type="ECO:0000313" key="2">
    <source>
        <dbReference type="Proteomes" id="UP000287651"/>
    </source>
</evidence>
<dbReference type="EMBL" id="AMZH03007363">
    <property type="protein sequence ID" value="RRT61507.1"/>
    <property type="molecule type" value="Genomic_DNA"/>
</dbReference>
<gene>
    <name evidence="1" type="ORF">B296_00006390</name>
</gene>
<comment type="caution">
    <text evidence="1">The sequence shown here is derived from an EMBL/GenBank/DDBJ whole genome shotgun (WGS) entry which is preliminary data.</text>
</comment>
<sequence>MITPAQAVAEWSVVGPRTLRPFPVPQLCTRSLPSSFDLDSFVLLRTRFCLAFPYISDSDLDSGAGSSIVVQYFRCY</sequence>